<dbReference type="Proteomes" id="UP000267029">
    <property type="component" value="Unassembled WGS sequence"/>
</dbReference>
<dbReference type="InterPro" id="IPR013087">
    <property type="entry name" value="Znf_C2H2_type"/>
</dbReference>
<evidence type="ECO:0000256" key="7">
    <source>
        <dbReference type="PROSITE-ProRule" id="PRU00042"/>
    </source>
</evidence>
<dbReference type="AlphaFoldDB" id="A0A3P6HXS3"/>
<feature type="compositionally biased region" description="Low complexity" evidence="8">
    <location>
        <begin position="294"/>
        <end position="305"/>
    </location>
</feature>
<protein>
    <recommendedName>
        <fullName evidence="9">C2H2-type domain-containing protein</fullName>
    </recommendedName>
</protein>
<dbReference type="EMBL" id="UXSR01005786">
    <property type="protein sequence ID" value="VDD83628.1"/>
    <property type="molecule type" value="Genomic_DNA"/>
</dbReference>
<sequence>MLLGGVVPRDPQPPSLASPPAHALTAFPLPPSTSRQPLLPRQSVSSRLNFNSIFSSPARLLQKVRAKALPELSSVLRLDPSVLLWSPDQNGAEKHKSRHPNPKGHHMCLFCRRTFSSASLYSNHLNRPVARVIYRCHLCPPQQDTAPTPTVVPALQPPSLDNAAPPASNLSAPNLCALFVHMTQRHANEPVSAWRLIPSRLSVNAIPWLVGAGDPLEGSACEEEENQSGGGGSQPPNQQLYVEGQELVDLGNDLDRGITNLLRTQEFCFLPAGTGQSPDTSFLRIPDIPSMTASSSSSSSLSSSSQTCPQLLSQHGLPLNQSSSISHLLFRLAEGSVWNGQFFLSAWHARVTNSGATAQKNGLGGTPSPPPAATRDQVEQAYTALLGCGRSNPDFHRVLRCLMCGDFRTNSPTALRHHLSGVPGSPDTVLARCAFCSLSVSHNSGLCSVKAHILFHLGIFLVCPQCGFTPPPDLPPPLAEICLRLHLRFSCFHFNVAKVFVCTRTTCSDKIFLTMENFVHHWFEAHTARKYACQLCSGANLQSKVEDTGDGKFAFWVISEIAQTMHSGGGLAVVDLTCRACANRLNPRNQLYSYDFRDFAAVCSHLQERHALAPASASTYSQIGYECSECSYITPVPVTFAGHFSLHVPTQTAHCRPGDSTVVGCPTTCEVRSAYNCFGECKRLFFDANEFRRHLRVCPHAVAVLSRTFGENCLNITPQPSEAAASESGTESVSQMTTTTVADSPLCFCLYCGIGLKKPPVRRSSQSTSPAPQNQAVSLPVRGGSGEERASERPRGDAKSTVTFPDLGSLHSHEISNHVVCVGVSGQIGCPWCGDKVQLVSSDPLDHANGLVEHLSMHARANPYVAWHLDRTRRFSERPGDVIVCQCQSGCLDSPLALMAHASAFPTASSCFRGLRKRRHDDNNLLPFPSLFADEEAMNNTPDTPTSGTISTVRPLHLPGGHPPLSKAVFEHLRFGDHLNSDPRLRLFDETLNAGSDENAVAVATAKAFQCPICKSVEATRWALTEHAFFSHWLRLCYVCCDYIHTEKPANSSDVANAASIWDHVFACLTQRHKLLTMKNEPDHPAPSSSAQIDDCICGDSLSGEVSIVEVDLSSSDGRISPNKGQPKNPTKTTLYPPHPPASSTGGTSKSHHAIPSRHCGDFMGLVRKEPRLESSATSYQR</sequence>
<feature type="compositionally biased region" description="Basic and acidic residues" evidence="8">
    <location>
        <begin position="785"/>
        <end position="798"/>
    </location>
</feature>
<keyword evidence="4 7" id="KW-0863">Zinc-finger</keyword>
<evidence type="ECO:0000313" key="11">
    <source>
        <dbReference type="Proteomes" id="UP000267029"/>
    </source>
</evidence>
<dbReference type="PROSITE" id="PS00028">
    <property type="entry name" value="ZINC_FINGER_C2H2_1"/>
    <property type="match status" value="1"/>
</dbReference>
<feature type="region of interest" description="Disordered" evidence="8">
    <location>
        <begin position="216"/>
        <end position="238"/>
    </location>
</feature>
<reference evidence="10 11" key="1">
    <citation type="submission" date="2018-10" db="EMBL/GenBank/DDBJ databases">
        <authorList>
            <consortium name="Pathogen Informatics"/>
        </authorList>
    </citation>
    <scope>NUCLEOTIDE SEQUENCE [LARGE SCALE GENOMIC DNA]</scope>
</reference>
<evidence type="ECO:0000256" key="3">
    <source>
        <dbReference type="ARBA" id="ARBA00022737"/>
    </source>
</evidence>
<evidence type="ECO:0000313" key="10">
    <source>
        <dbReference type="EMBL" id="VDD83628.1"/>
    </source>
</evidence>
<feature type="domain" description="C2H2-type" evidence="9">
    <location>
        <begin position="675"/>
        <end position="701"/>
    </location>
</feature>
<dbReference type="GO" id="GO:0005634">
    <property type="term" value="C:nucleus"/>
    <property type="evidence" value="ECO:0007669"/>
    <property type="project" value="UniProtKB-SubCell"/>
</dbReference>
<evidence type="ECO:0000256" key="8">
    <source>
        <dbReference type="SAM" id="MobiDB-lite"/>
    </source>
</evidence>
<evidence type="ECO:0000256" key="1">
    <source>
        <dbReference type="ARBA" id="ARBA00004123"/>
    </source>
</evidence>
<dbReference type="PANTHER" id="PTHR24406">
    <property type="entry name" value="TRANSCRIPTIONAL REPRESSOR CTCFL-RELATED"/>
    <property type="match status" value="1"/>
</dbReference>
<accession>A0A3P6HXS3</accession>
<keyword evidence="3" id="KW-0677">Repeat</keyword>
<feature type="region of interest" description="Disordered" evidence="8">
    <location>
        <begin position="279"/>
        <end position="307"/>
    </location>
</feature>
<feature type="region of interest" description="Disordered" evidence="8">
    <location>
        <begin position="1113"/>
        <end position="1182"/>
    </location>
</feature>
<evidence type="ECO:0000256" key="6">
    <source>
        <dbReference type="ARBA" id="ARBA00023242"/>
    </source>
</evidence>
<feature type="region of interest" description="Disordered" evidence="8">
    <location>
        <begin position="1"/>
        <end position="21"/>
    </location>
</feature>
<dbReference type="SMART" id="SM00355">
    <property type="entry name" value="ZnF_C2H2"/>
    <property type="match status" value="7"/>
</dbReference>
<evidence type="ECO:0000259" key="9">
    <source>
        <dbReference type="PROSITE" id="PS50157"/>
    </source>
</evidence>
<organism evidence="10 11">
    <name type="scientific">Mesocestoides corti</name>
    <name type="common">Flatworm</name>
    <dbReference type="NCBI Taxonomy" id="53468"/>
    <lineage>
        <taxon>Eukaryota</taxon>
        <taxon>Metazoa</taxon>
        <taxon>Spiralia</taxon>
        <taxon>Lophotrochozoa</taxon>
        <taxon>Platyhelminthes</taxon>
        <taxon>Cestoda</taxon>
        <taxon>Eucestoda</taxon>
        <taxon>Cyclophyllidea</taxon>
        <taxon>Mesocestoididae</taxon>
        <taxon>Mesocestoides</taxon>
    </lineage>
</organism>
<evidence type="ECO:0000256" key="5">
    <source>
        <dbReference type="ARBA" id="ARBA00022833"/>
    </source>
</evidence>
<name>A0A3P6HXS3_MESCO</name>
<feature type="region of interest" description="Disordered" evidence="8">
    <location>
        <begin position="762"/>
        <end position="804"/>
    </location>
</feature>
<evidence type="ECO:0000256" key="4">
    <source>
        <dbReference type="ARBA" id="ARBA00022771"/>
    </source>
</evidence>
<keyword evidence="11" id="KW-1185">Reference proteome</keyword>
<evidence type="ECO:0000256" key="2">
    <source>
        <dbReference type="ARBA" id="ARBA00022723"/>
    </source>
</evidence>
<dbReference type="PROSITE" id="PS50157">
    <property type="entry name" value="ZINC_FINGER_C2H2_2"/>
    <property type="match status" value="1"/>
</dbReference>
<proteinExistence type="predicted"/>
<dbReference type="OrthoDB" id="6263508at2759"/>
<keyword evidence="5" id="KW-0862">Zinc</keyword>
<keyword evidence="2" id="KW-0479">Metal-binding</keyword>
<keyword evidence="6" id="KW-0539">Nucleus</keyword>
<comment type="subcellular location">
    <subcellularLocation>
        <location evidence="1">Nucleus</location>
    </subcellularLocation>
</comment>
<feature type="compositionally biased region" description="Polar residues" evidence="8">
    <location>
        <begin position="763"/>
        <end position="777"/>
    </location>
</feature>
<feature type="compositionally biased region" description="Polar residues" evidence="8">
    <location>
        <begin position="1113"/>
        <end position="1134"/>
    </location>
</feature>
<dbReference type="InterPro" id="IPR050888">
    <property type="entry name" value="ZnF_C2H2-type_TF"/>
</dbReference>
<dbReference type="GO" id="GO:0008270">
    <property type="term" value="F:zinc ion binding"/>
    <property type="evidence" value="ECO:0007669"/>
    <property type="project" value="UniProtKB-KW"/>
</dbReference>
<gene>
    <name evidence="10" type="ORF">MCOS_LOCUS9631</name>
</gene>